<dbReference type="GO" id="GO:0046982">
    <property type="term" value="F:protein heterodimerization activity"/>
    <property type="evidence" value="ECO:0007669"/>
    <property type="project" value="InterPro"/>
</dbReference>
<feature type="transmembrane region" description="Helical" evidence="19">
    <location>
        <begin position="263"/>
        <end position="281"/>
    </location>
</feature>
<dbReference type="PANTHER" id="PTHR31503">
    <property type="entry name" value="VACUOLAR CALCIUM ION TRANSPORTER"/>
    <property type="match status" value="1"/>
</dbReference>
<dbReference type="GO" id="GO:0009705">
    <property type="term" value="C:plant-type vacuole membrane"/>
    <property type="evidence" value="ECO:0007669"/>
    <property type="project" value="TreeGrafter"/>
</dbReference>
<dbReference type="InterPro" id="IPR023395">
    <property type="entry name" value="MCP_dom_sf"/>
</dbReference>
<keyword evidence="22" id="KW-1185">Reference proteome</keyword>
<evidence type="ECO:0000313" key="21">
    <source>
        <dbReference type="EMBL" id="CAE6075907.1"/>
    </source>
</evidence>
<keyword evidence="11 18" id="KW-0812">Transmembrane</keyword>
<feature type="domain" description="Sodium/calcium exchanger membrane region" evidence="20">
    <location>
        <begin position="254"/>
        <end position="389"/>
    </location>
</feature>
<feature type="transmembrane region" description="Helical" evidence="19">
    <location>
        <begin position="293"/>
        <end position="312"/>
    </location>
</feature>
<evidence type="ECO:0000256" key="8">
    <source>
        <dbReference type="ARBA" id="ARBA00022554"/>
    </source>
</evidence>
<dbReference type="InterPro" id="IPR044880">
    <property type="entry name" value="NCX_ion-bd_dom_sf"/>
</dbReference>
<dbReference type="InterPro" id="IPR009072">
    <property type="entry name" value="Histone-fold"/>
</dbReference>
<evidence type="ECO:0000256" key="16">
    <source>
        <dbReference type="ARBA" id="ARBA00023065"/>
    </source>
</evidence>
<feature type="transmembrane region" description="Helical" evidence="19">
    <location>
        <begin position="487"/>
        <end position="515"/>
    </location>
</feature>
<dbReference type="GO" id="GO:0006882">
    <property type="term" value="P:intracellular zinc ion homeostasis"/>
    <property type="evidence" value="ECO:0007669"/>
    <property type="project" value="UniProtKB-ARBA"/>
</dbReference>
<sequence>MGSIVEPWAIAENGNANATAKGLSRELRHGRTAHNMSSSSLRKKSDLRLIQKVPCKTLKNILSNLQEVILGTKLTLLFLAIPLAILANSYHYGRPLIFGLSLIGLTPLAERVLELVGNAARDNKKTRLVPRHINLAVWNDDEPSKLQRMLVAERWRFNRGKARLFMVKKLLQDGTWSKVFNVIFCKGSKVGDLNHLIYATLIDAVLGDLNQLEHGERNRRKLVRLQEVRLFPSPLKVACFYYFKLAGLMKQLAFYTGPTVGGLLNATCGNATELIIAILALANNKVAVVKYSLLGSILSNLLLVLGTSLFFGGIANIRRQQRFDRKQADVNFFLLLMGLLCHLLPLLLKYAATGEASTSLINKMSLSLSRTSSIVMLIAYIAYLIFQLWTHRQFFEAQEDDDDDAYDDEVTVEETPVIGFWSGFAWLVGMTILIALLSEYVVATIEDASDSWGLSVSFISIILLPIVGNAAEHAGAIIFAFKNKLDISLGVALGSATQISLFVVPLSVIVAWILGIKMDLNFNILETSSLALAIIITAFTLQDGTSHYMKGLVLLLCYVIIAACFFFDQIPQHQPNDRAILTFHRIPSLNSSLLTFSPAKSGTVHFRRRVLRNSPRGDFGLGRFACISLVEKCGEQREFAPTTAQLLNNPLAILALVPKDAAIFAAGAIAGAAAKTVTAPLDRIKLLMQTHGIRLGHQTAKKAIGFIEAITLIAKEEGVKGYWKGNLPQVIRVLPYSAVQLLAYESYKNLFKGKDDQLSVIGRLAAGACAGMTSTLLTYPLDVLRLRLAVEPGYRTMSQVALSMLRDEGITSFYYGLGPSLVGIAPYIAVNFCIFDLVKKSLPEEYRQKAQSSLLTAVLSAGIATLTCYPLDTVRRQMQMRGTPYKSIPEAFAGIIDRDGLIGLYRGFLPNALKTLPNSSIRLTAFDMVKRLIATSEKQLQKINDDNRNRDQAQ</sequence>
<protein>
    <recommendedName>
        <fullName evidence="20">Sodium/calcium exchanger membrane region domain-containing protein</fullName>
    </recommendedName>
</protein>
<feature type="repeat" description="Solcar" evidence="18">
    <location>
        <begin position="658"/>
        <end position="750"/>
    </location>
</feature>
<dbReference type="Gene3D" id="1.50.40.10">
    <property type="entry name" value="Mitochondrial carrier domain"/>
    <property type="match status" value="1"/>
</dbReference>
<evidence type="ECO:0000256" key="9">
    <source>
        <dbReference type="ARBA" id="ARBA00022568"/>
    </source>
</evidence>
<dbReference type="NCBIfam" id="TIGR00846">
    <property type="entry name" value="caca2"/>
    <property type="match status" value="1"/>
</dbReference>
<dbReference type="Pfam" id="PF00153">
    <property type="entry name" value="Mito_carr"/>
    <property type="match status" value="3"/>
</dbReference>
<feature type="transmembrane region" description="Helical" evidence="19">
    <location>
        <begin position="454"/>
        <end position="481"/>
    </location>
</feature>
<keyword evidence="10" id="KW-0934">Plastid</keyword>
<keyword evidence="17 18" id="KW-0472">Membrane</keyword>
<dbReference type="GO" id="GO:0006874">
    <property type="term" value="P:intracellular calcium ion homeostasis"/>
    <property type="evidence" value="ECO:0007669"/>
    <property type="project" value="TreeGrafter"/>
</dbReference>
<keyword evidence="8" id="KW-0926">Vacuole</keyword>
<evidence type="ECO:0000256" key="10">
    <source>
        <dbReference type="ARBA" id="ARBA00022640"/>
    </source>
</evidence>
<dbReference type="EMBL" id="LR999455">
    <property type="protein sequence ID" value="CAE6075907.1"/>
    <property type="molecule type" value="Genomic_DNA"/>
</dbReference>
<dbReference type="InterPro" id="IPR002067">
    <property type="entry name" value="MCP"/>
</dbReference>
<name>A0A8S2AB06_ARAAE</name>
<dbReference type="PROSITE" id="PS50920">
    <property type="entry name" value="SOLCAR"/>
    <property type="match status" value="3"/>
</dbReference>
<dbReference type="GO" id="GO:0010119">
    <property type="term" value="P:regulation of stomatal movement"/>
    <property type="evidence" value="ECO:0007669"/>
    <property type="project" value="UniProtKB-ARBA"/>
</dbReference>
<evidence type="ECO:0000256" key="3">
    <source>
        <dbReference type="ARBA" id="ARBA00006375"/>
    </source>
</evidence>
<dbReference type="InterPro" id="IPR004713">
    <property type="entry name" value="CaH_exchang"/>
</dbReference>
<comment type="similarity">
    <text evidence="4">Belongs to the Ca(2+):cation antiporter (CaCA) (TC 2.A.19) family. Cation/proton exchanger (CAX) subfamily.</text>
</comment>
<feature type="transmembrane region" description="Helical" evidence="19">
    <location>
        <begin position="373"/>
        <end position="390"/>
    </location>
</feature>
<dbReference type="Pfam" id="PF01699">
    <property type="entry name" value="Na_Ca_ex"/>
    <property type="match status" value="2"/>
</dbReference>
<evidence type="ECO:0000256" key="2">
    <source>
        <dbReference type="ARBA" id="ARBA00004128"/>
    </source>
</evidence>
<dbReference type="SUPFAM" id="SSF103506">
    <property type="entry name" value="Mitochondrial carrier"/>
    <property type="match status" value="1"/>
</dbReference>
<dbReference type="SUPFAM" id="SSF47113">
    <property type="entry name" value="Histone-fold"/>
    <property type="match status" value="1"/>
</dbReference>
<evidence type="ECO:0000313" key="22">
    <source>
        <dbReference type="Proteomes" id="UP000682877"/>
    </source>
</evidence>
<keyword evidence="15 19" id="KW-1133">Transmembrane helix</keyword>
<keyword evidence="5" id="KW-0813">Transport</keyword>
<evidence type="ECO:0000256" key="1">
    <source>
        <dbReference type="ARBA" id="ARBA00004119"/>
    </source>
</evidence>
<keyword evidence="7" id="KW-0150">Chloroplast</keyword>
<dbReference type="AlphaFoldDB" id="A0A8S2AB06"/>
<feature type="transmembrane region" description="Helical" evidence="19">
    <location>
        <begin position="850"/>
        <end position="871"/>
    </location>
</feature>
<evidence type="ECO:0000256" key="7">
    <source>
        <dbReference type="ARBA" id="ARBA00022528"/>
    </source>
</evidence>
<evidence type="ECO:0000256" key="15">
    <source>
        <dbReference type="ARBA" id="ARBA00022989"/>
    </source>
</evidence>
<reference evidence="21" key="1">
    <citation type="submission" date="2021-01" db="EMBL/GenBank/DDBJ databases">
        <authorList>
            <person name="Bezrukov I."/>
        </authorList>
    </citation>
    <scope>NUCLEOTIDE SEQUENCE</scope>
</reference>
<dbReference type="GO" id="GO:0061993">
    <property type="term" value="C:calcium:proton antiporter complex"/>
    <property type="evidence" value="ECO:0007669"/>
    <property type="project" value="UniProtKB-ARBA"/>
</dbReference>
<dbReference type="GO" id="GO:0055062">
    <property type="term" value="P:phosphate ion homeostasis"/>
    <property type="evidence" value="ECO:0007669"/>
    <property type="project" value="UniProtKB-ARBA"/>
</dbReference>
<feature type="transmembrane region" description="Helical" evidence="19">
    <location>
        <begin position="547"/>
        <end position="567"/>
    </location>
</feature>
<organism evidence="21 22">
    <name type="scientific">Arabidopsis arenosa</name>
    <name type="common">Sand rock-cress</name>
    <name type="synonym">Cardaminopsis arenosa</name>
    <dbReference type="NCBI Taxonomy" id="38785"/>
    <lineage>
        <taxon>Eukaryota</taxon>
        <taxon>Viridiplantae</taxon>
        <taxon>Streptophyta</taxon>
        <taxon>Embryophyta</taxon>
        <taxon>Tracheophyta</taxon>
        <taxon>Spermatophyta</taxon>
        <taxon>Magnoliopsida</taxon>
        <taxon>eudicotyledons</taxon>
        <taxon>Gunneridae</taxon>
        <taxon>Pentapetalae</taxon>
        <taxon>rosids</taxon>
        <taxon>malvids</taxon>
        <taxon>Brassicales</taxon>
        <taxon>Brassicaceae</taxon>
        <taxon>Camelineae</taxon>
        <taxon>Arabidopsis</taxon>
    </lineage>
</organism>
<dbReference type="InterPro" id="IPR018108">
    <property type="entry name" value="MCP_transmembrane"/>
</dbReference>
<dbReference type="GO" id="GO:0015369">
    <property type="term" value="F:calcium:proton antiporter activity"/>
    <property type="evidence" value="ECO:0007669"/>
    <property type="project" value="InterPro"/>
</dbReference>
<evidence type="ECO:0000256" key="5">
    <source>
        <dbReference type="ARBA" id="ARBA00022448"/>
    </source>
</evidence>
<dbReference type="InterPro" id="IPR004837">
    <property type="entry name" value="NaCa_Exmemb"/>
</dbReference>
<dbReference type="GO" id="GO:0010351">
    <property type="term" value="P:lithium ion transport"/>
    <property type="evidence" value="ECO:0007669"/>
    <property type="project" value="UniProtKB-ARBA"/>
</dbReference>
<evidence type="ECO:0000256" key="13">
    <source>
        <dbReference type="ARBA" id="ARBA00022837"/>
    </source>
</evidence>
<evidence type="ECO:0000256" key="18">
    <source>
        <dbReference type="PROSITE-ProRule" id="PRU00282"/>
    </source>
</evidence>
<evidence type="ECO:0000256" key="11">
    <source>
        <dbReference type="ARBA" id="ARBA00022692"/>
    </source>
</evidence>
<keyword evidence="12" id="KW-0677">Repeat</keyword>
<feature type="transmembrane region" description="Helical" evidence="19">
    <location>
        <begin position="418"/>
        <end position="442"/>
    </location>
</feature>
<dbReference type="GO" id="GO:0009941">
    <property type="term" value="C:chloroplast envelope"/>
    <property type="evidence" value="ECO:0007669"/>
    <property type="project" value="UniProtKB-SubCell"/>
</dbReference>
<feature type="transmembrane region" description="Helical" evidence="19">
    <location>
        <begin position="522"/>
        <end position="541"/>
    </location>
</feature>
<feature type="domain" description="Sodium/calcium exchanger membrane region" evidence="20">
    <location>
        <begin position="423"/>
        <end position="566"/>
    </location>
</feature>
<dbReference type="InterPro" id="IPR004798">
    <property type="entry name" value="CAX-like"/>
</dbReference>
<keyword evidence="14" id="KW-0809">Transit peptide</keyword>
<dbReference type="NCBIfam" id="TIGR00378">
    <property type="entry name" value="cax"/>
    <property type="match status" value="1"/>
</dbReference>
<evidence type="ECO:0000256" key="6">
    <source>
        <dbReference type="ARBA" id="ARBA00022449"/>
    </source>
</evidence>
<evidence type="ECO:0000256" key="17">
    <source>
        <dbReference type="ARBA" id="ARBA00023136"/>
    </source>
</evidence>
<evidence type="ECO:0000256" key="14">
    <source>
        <dbReference type="ARBA" id="ARBA00022946"/>
    </source>
</evidence>
<accession>A0A8S2AB06</accession>
<dbReference type="PANTHER" id="PTHR31503:SF1">
    <property type="entry name" value="VACUOLAR CATION_PROTON EXCHANGER 3"/>
    <property type="match status" value="1"/>
</dbReference>
<dbReference type="Gene3D" id="1.10.20.10">
    <property type="entry name" value="Histone, subunit A"/>
    <property type="match status" value="1"/>
</dbReference>
<gene>
    <name evidence="21" type="ORF">AARE701A_LOCUS13159</name>
</gene>
<dbReference type="Gene3D" id="1.20.1420.30">
    <property type="entry name" value="NCX, central ion-binding region"/>
    <property type="match status" value="2"/>
</dbReference>
<keyword evidence="16" id="KW-0406">Ion transport</keyword>
<feature type="transmembrane region" description="Helical" evidence="19">
    <location>
        <begin position="813"/>
        <end position="838"/>
    </location>
</feature>
<feature type="repeat" description="Solcar" evidence="18">
    <location>
        <begin position="758"/>
        <end position="841"/>
    </location>
</feature>
<dbReference type="FunFam" id="1.50.40.10:FF:000042">
    <property type="entry name" value="Envelope ADP,ATP carrier protein"/>
    <property type="match status" value="1"/>
</dbReference>
<dbReference type="Proteomes" id="UP000682877">
    <property type="component" value="Chromosome 5"/>
</dbReference>
<comment type="similarity">
    <text evidence="3">Belongs to the mitochondrial carrier (TC 2.A.29) family.</text>
</comment>
<dbReference type="FunFam" id="1.20.1420.30:FF:000020">
    <property type="entry name" value="Vacuolar cation/proton exchanger"/>
    <property type="match status" value="1"/>
</dbReference>
<evidence type="ECO:0000256" key="19">
    <source>
        <dbReference type="SAM" id="Phobius"/>
    </source>
</evidence>
<feature type="repeat" description="Solcar" evidence="18">
    <location>
        <begin position="848"/>
        <end position="932"/>
    </location>
</feature>
<keyword evidence="13" id="KW-0106">Calcium</keyword>
<feature type="transmembrane region" description="Helical" evidence="19">
    <location>
        <begin position="332"/>
        <end position="352"/>
    </location>
</feature>
<dbReference type="GO" id="GO:0030026">
    <property type="term" value="P:intracellular manganese ion homeostasis"/>
    <property type="evidence" value="ECO:0007669"/>
    <property type="project" value="UniProtKB-ARBA"/>
</dbReference>
<evidence type="ECO:0000256" key="12">
    <source>
        <dbReference type="ARBA" id="ARBA00022737"/>
    </source>
</evidence>
<evidence type="ECO:0000256" key="4">
    <source>
        <dbReference type="ARBA" id="ARBA00008248"/>
    </source>
</evidence>
<keyword evidence="6" id="KW-0050">Antiport</keyword>
<comment type="subcellular location">
    <subcellularLocation>
        <location evidence="1">Plastid</location>
        <location evidence="1">Chloroplast envelope</location>
    </subcellularLocation>
    <subcellularLocation>
        <location evidence="2">Vacuole membrane</location>
        <topology evidence="2">Multi-pass membrane protein</topology>
    </subcellularLocation>
</comment>
<dbReference type="FunFam" id="1.20.1420.30:FF:000008">
    <property type="entry name" value="Vacuolar cation/proton exchanger"/>
    <property type="match status" value="1"/>
</dbReference>
<dbReference type="PRINTS" id="PR00926">
    <property type="entry name" value="MITOCARRIER"/>
</dbReference>
<proteinExistence type="inferred from homology"/>
<keyword evidence="9" id="KW-0109">Calcium transport</keyword>
<evidence type="ECO:0000259" key="20">
    <source>
        <dbReference type="Pfam" id="PF01699"/>
    </source>
</evidence>